<accession>A0ABU5I0F2</accession>
<dbReference type="EMBL" id="JAXLPB010000001">
    <property type="protein sequence ID" value="MDY8108233.1"/>
    <property type="molecule type" value="Genomic_DNA"/>
</dbReference>
<name>A0ABU5I0F2_9HYPH</name>
<evidence type="ECO:0000313" key="5">
    <source>
        <dbReference type="Proteomes" id="UP001294412"/>
    </source>
</evidence>
<dbReference type="PANTHER" id="PTHR42951:SF4">
    <property type="entry name" value="ACYL-COENZYME A THIOESTERASE MBLAC2"/>
    <property type="match status" value="1"/>
</dbReference>
<comment type="similarity">
    <text evidence="1">Belongs to the metallo-beta-lactamase superfamily. Class-B beta-lactamase family.</text>
</comment>
<dbReference type="InterPro" id="IPR001279">
    <property type="entry name" value="Metallo-B-lactamas"/>
</dbReference>
<organism evidence="4 5">
    <name type="scientific">Fulvimarina uroteuthidis</name>
    <dbReference type="NCBI Taxonomy" id="3098149"/>
    <lineage>
        <taxon>Bacteria</taxon>
        <taxon>Pseudomonadati</taxon>
        <taxon>Pseudomonadota</taxon>
        <taxon>Alphaproteobacteria</taxon>
        <taxon>Hyphomicrobiales</taxon>
        <taxon>Aurantimonadaceae</taxon>
        <taxon>Fulvimarina</taxon>
    </lineage>
</organism>
<dbReference type="NCBIfam" id="TIGR04559">
    <property type="entry name" value="SoxH_rel_PQQ_2"/>
    <property type="match status" value="1"/>
</dbReference>
<reference evidence="4 5" key="1">
    <citation type="submission" date="2023-12" db="EMBL/GenBank/DDBJ databases">
        <title>Description of Novel Strain Fulvimarina sp. 2208YS6-2-32 isolated from Uroteuthis (Photololigo) edulis.</title>
        <authorList>
            <person name="Park J.-S."/>
        </authorList>
    </citation>
    <scope>NUCLEOTIDE SEQUENCE [LARGE SCALE GENOMIC DNA]</scope>
    <source>
        <strain evidence="4 5">2208YS6-2-32</strain>
    </source>
</reference>
<dbReference type="SUPFAM" id="SSF56281">
    <property type="entry name" value="Metallo-hydrolase/oxidoreductase"/>
    <property type="match status" value="1"/>
</dbReference>
<feature type="signal peptide" evidence="2">
    <location>
        <begin position="1"/>
        <end position="22"/>
    </location>
</feature>
<dbReference type="SMART" id="SM00849">
    <property type="entry name" value="Lactamase_B"/>
    <property type="match status" value="1"/>
</dbReference>
<evidence type="ECO:0000256" key="1">
    <source>
        <dbReference type="ARBA" id="ARBA00005250"/>
    </source>
</evidence>
<feature type="chain" id="PRO_5047062259" evidence="2">
    <location>
        <begin position="23"/>
        <end position="322"/>
    </location>
</feature>
<evidence type="ECO:0000259" key="3">
    <source>
        <dbReference type="SMART" id="SM00849"/>
    </source>
</evidence>
<sequence length="322" mass="34555">MRDSVRFCCGVPAMILAFLAFSAVLGAPSRAEERPTRPFFVEIADGVYAHQGLVEETSPDNQGDISNSGFIVGDEAVAVIDTGGSVAVAERALAAIRRITDKPIRFVINTHMHPDHIFGNQVFAAEGATILGHERLGAAIAARAESYRMSMAEQLGIAEIDRLDIVGPDEGVAVLAPRIVDLGNRKIVLTAWKTAHTDNDLTVFDTRTQTLFTGDLVFLDHLPVLDGSLAGWLEQTADLMAIEAAHVVPGHGPLDARWPDAMAPQTGYLERLAGDVRSAIANGDGLQETAESAARTEAEAFALADAFRRRNATAAFAELEWE</sequence>
<keyword evidence="5" id="KW-1185">Reference proteome</keyword>
<evidence type="ECO:0000256" key="2">
    <source>
        <dbReference type="SAM" id="SignalP"/>
    </source>
</evidence>
<dbReference type="Pfam" id="PF00753">
    <property type="entry name" value="Lactamase_B"/>
    <property type="match status" value="1"/>
</dbReference>
<evidence type="ECO:0000313" key="4">
    <source>
        <dbReference type="EMBL" id="MDY8108233.1"/>
    </source>
</evidence>
<dbReference type="Gene3D" id="3.60.15.10">
    <property type="entry name" value="Ribonuclease Z/Hydroxyacylglutathione hydrolase-like"/>
    <property type="match status" value="1"/>
</dbReference>
<dbReference type="Proteomes" id="UP001294412">
    <property type="component" value="Unassembled WGS sequence"/>
</dbReference>
<protein>
    <submittedName>
        <fullName evidence="4">Quinoprotein relay system zinc metallohydrolase 2</fullName>
    </submittedName>
</protein>
<dbReference type="PANTHER" id="PTHR42951">
    <property type="entry name" value="METALLO-BETA-LACTAMASE DOMAIN-CONTAINING"/>
    <property type="match status" value="1"/>
</dbReference>
<gene>
    <name evidence="4" type="ORF">U0C82_03590</name>
</gene>
<dbReference type="CDD" id="cd16282">
    <property type="entry name" value="metallo-hydrolase-like_MBL-fold"/>
    <property type="match status" value="1"/>
</dbReference>
<feature type="domain" description="Metallo-beta-lactamase" evidence="3">
    <location>
        <begin position="65"/>
        <end position="251"/>
    </location>
</feature>
<comment type="caution">
    <text evidence="4">The sequence shown here is derived from an EMBL/GenBank/DDBJ whole genome shotgun (WGS) entry which is preliminary data.</text>
</comment>
<proteinExistence type="inferred from homology"/>
<keyword evidence="2" id="KW-0732">Signal</keyword>
<dbReference type="InterPro" id="IPR050855">
    <property type="entry name" value="NDM-1-like"/>
</dbReference>
<dbReference type="InterPro" id="IPR030829">
    <property type="entry name" value="SoxH-rel_PQQ_2"/>
</dbReference>
<dbReference type="InterPro" id="IPR036866">
    <property type="entry name" value="RibonucZ/Hydroxyglut_hydro"/>
</dbReference>